<keyword evidence="2 7" id="KW-0812">Transmembrane</keyword>
<organism evidence="10 11">
    <name type="scientific">Mesocricetus auratus</name>
    <name type="common">Golden hamster</name>
    <dbReference type="NCBI Taxonomy" id="10036"/>
    <lineage>
        <taxon>Eukaryota</taxon>
        <taxon>Metazoa</taxon>
        <taxon>Chordata</taxon>
        <taxon>Craniata</taxon>
        <taxon>Vertebrata</taxon>
        <taxon>Euteleostomi</taxon>
        <taxon>Mammalia</taxon>
        <taxon>Eutheria</taxon>
        <taxon>Euarchontoglires</taxon>
        <taxon>Glires</taxon>
        <taxon>Rodentia</taxon>
        <taxon>Myomorpha</taxon>
        <taxon>Muroidea</taxon>
        <taxon>Cricetidae</taxon>
        <taxon>Cricetinae</taxon>
        <taxon>Mesocricetus</taxon>
    </lineage>
</organism>
<keyword evidence="6" id="KW-0472">Membrane</keyword>
<proteinExistence type="inferred from homology"/>
<dbReference type="Proteomes" id="UP000886700">
    <property type="component" value="Unplaced"/>
</dbReference>
<keyword evidence="4" id="KW-1133">Transmembrane helix</keyword>
<dbReference type="GO" id="GO:0061617">
    <property type="term" value="C:MICOS complex"/>
    <property type="evidence" value="ECO:0007669"/>
    <property type="project" value="TreeGrafter"/>
</dbReference>
<feature type="region of interest" description="Disordered" evidence="9">
    <location>
        <begin position="126"/>
        <end position="172"/>
    </location>
</feature>
<dbReference type="AlphaFoldDB" id="A0A3Q0D0I1"/>
<keyword evidence="3 7" id="KW-0999">Mitochondrion inner membrane</keyword>
<reference evidence="11" key="1">
    <citation type="submission" date="2025-08" db="UniProtKB">
        <authorList>
            <consortium name="RefSeq"/>
        </authorList>
    </citation>
    <scope>IDENTIFICATION</scope>
    <source>
        <tissue evidence="11">Liver</tissue>
    </source>
</reference>
<dbReference type="PROSITE" id="PS51257">
    <property type="entry name" value="PROKAR_LIPOPROTEIN"/>
    <property type="match status" value="1"/>
</dbReference>
<dbReference type="Pfam" id="PF09731">
    <property type="entry name" value="Mitofilin"/>
    <property type="match status" value="1"/>
</dbReference>
<name>A0A3Q0D0I1_MESAU</name>
<evidence type="ECO:0000256" key="7">
    <source>
        <dbReference type="RuleBase" id="RU363000"/>
    </source>
</evidence>
<evidence type="ECO:0000256" key="3">
    <source>
        <dbReference type="ARBA" id="ARBA00022792"/>
    </source>
</evidence>
<evidence type="ECO:0000256" key="8">
    <source>
        <dbReference type="SAM" id="Coils"/>
    </source>
</evidence>
<comment type="similarity">
    <text evidence="1 7">Belongs to the MICOS complex subunit Mic60 family.</text>
</comment>
<evidence type="ECO:0000256" key="5">
    <source>
        <dbReference type="ARBA" id="ARBA00023128"/>
    </source>
</evidence>
<protein>
    <recommendedName>
        <fullName evidence="7">MICOS complex subunit MIC60</fullName>
    </recommendedName>
    <alternativeName>
        <fullName evidence="7">Mitofilin</fullName>
    </alternativeName>
</protein>
<evidence type="ECO:0000313" key="10">
    <source>
        <dbReference type="Proteomes" id="UP000886700"/>
    </source>
</evidence>
<feature type="coiled-coil region" evidence="8">
    <location>
        <begin position="349"/>
        <end position="393"/>
    </location>
</feature>
<keyword evidence="5 7" id="KW-0496">Mitochondrion</keyword>
<dbReference type="CTD" id="10989"/>
<evidence type="ECO:0000256" key="4">
    <source>
        <dbReference type="ARBA" id="ARBA00022989"/>
    </source>
</evidence>
<feature type="compositionally biased region" description="Basic and acidic residues" evidence="9">
    <location>
        <begin position="152"/>
        <end position="161"/>
    </location>
</feature>
<dbReference type="GeneID" id="101842623"/>
<dbReference type="GO" id="GO:0042407">
    <property type="term" value="P:cristae formation"/>
    <property type="evidence" value="ECO:0007669"/>
    <property type="project" value="TreeGrafter"/>
</dbReference>
<keyword evidence="10" id="KW-1185">Reference proteome</keyword>
<accession>A0A3Q0D0I1</accession>
<dbReference type="PANTHER" id="PTHR15415:SF7">
    <property type="entry name" value="MICOS COMPLEX SUBUNIT MIC60"/>
    <property type="match status" value="1"/>
</dbReference>
<evidence type="ECO:0000256" key="9">
    <source>
        <dbReference type="SAM" id="MobiDB-lite"/>
    </source>
</evidence>
<evidence type="ECO:0000256" key="2">
    <source>
        <dbReference type="ARBA" id="ARBA00022692"/>
    </source>
</evidence>
<sequence length="709" mass="78516">MLRACQLSGVTVAAQSCLCGKFVLRPLRPCRRYSTSSSSGLTAGKIAGAGLLFVGGGVGGTILYAKWNSHFRESVEKTIPYSDKLFEMVLGSAPYTVPLPKKPIQSGPLKISSVPEVMEDSRLPVAQAQKQKGDTPESAAGDTLSVPAPAVQHEDAVKTDCSDSGEGKPTSVTSALAKSLEDALNQTASVTLQAITAQNAAVQAVNAHSSILKTAMDNAELAGEKKSAQWRTVEGALKERRKAVDDAADALLKAKEELEKMKSVIEDAKKREVAGAKPHITAAEGKLHNMIVDLDNVVKKVQAAQSEAKVVSQYHELVVQARDDFRKELDSITPDITPGWKGMTDKLSADDLNSLIAHAHRRIDQLNRELAQQKATEKQHIELALERQKLEEKRAFDSAVAKALERHRGEIQAEQDRKVEEVRDAMENEMRTQLRRQAAAHTDHLRDVLKVQEQELKYEFEQGLSEKLSEQELEFRRRNQEQVDNFTLDINTAYARLRGIEQAVQSHAVAEEEARKAHQLWLSVEALKYSMKTSSAETPTIPLGSAVEAIRVNCSDNEFAQALTAAIPPESLTRGVYSEETLRARFYAVQKVARRVAMIDETRNSLYQYFLSYLQSLLLFPPKQLKPPAELYPEDINTYKLLSYASYCIEHGDLELAAKFVNQLKGESRRVAQDWLKEARMTLETKQIVEILTAYASAVGIGTTQVQQE</sequence>
<feature type="coiled-coil region" evidence="8">
    <location>
        <begin position="237"/>
        <end position="271"/>
    </location>
</feature>
<evidence type="ECO:0000313" key="11">
    <source>
        <dbReference type="RefSeq" id="XP_021086306.1"/>
    </source>
</evidence>
<dbReference type="InterPro" id="IPR019133">
    <property type="entry name" value="MIC60"/>
</dbReference>
<evidence type="ECO:0000256" key="1">
    <source>
        <dbReference type="ARBA" id="ARBA00010877"/>
    </source>
</evidence>
<comment type="subcellular location">
    <subcellularLocation>
        <location evidence="7">Mitochondrion inner membrane</location>
        <topology evidence="7">Single-pass membrane protein</topology>
    </subcellularLocation>
</comment>
<dbReference type="PANTHER" id="PTHR15415">
    <property type="entry name" value="MITOFILIN"/>
    <property type="match status" value="1"/>
</dbReference>
<comment type="subunit">
    <text evidence="7">Component of the mitochondrial contact site and cristae organizing system (MICOS) complex.</text>
</comment>
<gene>
    <name evidence="11" type="primary">Immt</name>
</gene>
<keyword evidence="8" id="KW-0175">Coiled coil</keyword>
<dbReference type="RefSeq" id="XP_021086306.1">
    <property type="nucleotide sequence ID" value="XM_021230647.2"/>
</dbReference>
<evidence type="ECO:0000256" key="6">
    <source>
        <dbReference type="ARBA" id="ARBA00023136"/>
    </source>
</evidence>
<comment type="function">
    <text evidence="7">Component of the MICOS complex, a large protein complex of the mitochondrial inner membrane that plays crucial roles in the maintenance of crista junctions, inner membrane architecture, and formation of contact sites to the outer membrane.</text>
</comment>